<dbReference type="SUPFAM" id="SSF57850">
    <property type="entry name" value="RING/U-box"/>
    <property type="match status" value="1"/>
</dbReference>
<evidence type="ECO:0008006" key="13">
    <source>
        <dbReference type="Google" id="ProtNLM"/>
    </source>
</evidence>
<dbReference type="InterPro" id="IPR013083">
    <property type="entry name" value="Znf_RING/FYVE/PHD"/>
</dbReference>
<dbReference type="InterPro" id="IPR006574">
    <property type="entry name" value="PRY"/>
</dbReference>
<dbReference type="GO" id="GO:0008270">
    <property type="term" value="F:zinc ion binding"/>
    <property type="evidence" value="ECO:0007669"/>
    <property type="project" value="UniProtKB-KW"/>
</dbReference>
<keyword evidence="2" id="KW-0479">Metal-binding</keyword>
<keyword evidence="12" id="KW-1185">Reference proteome</keyword>
<evidence type="ECO:0000256" key="4">
    <source>
        <dbReference type="ARBA" id="ARBA00022833"/>
    </source>
</evidence>
<reference evidence="12" key="1">
    <citation type="submission" date="2024-04" db="EMBL/GenBank/DDBJ databases">
        <title>Salinicola lusitanus LLJ914,a marine bacterium isolated from the Okinawa Trough.</title>
        <authorList>
            <person name="Li J."/>
        </authorList>
    </citation>
    <scope>NUCLEOTIDE SEQUENCE [LARGE SCALE GENOMIC DNA]</scope>
</reference>
<dbReference type="CDD" id="cd16040">
    <property type="entry name" value="SPRY_PRY_SNTX"/>
    <property type="match status" value="1"/>
</dbReference>
<evidence type="ECO:0000256" key="3">
    <source>
        <dbReference type="ARBA" id="ARBA00022771"/>
    </source>
</evidence>
<dbReference type="EMBL" id="JBBPFD010000002">
    <property type="protein sequence ID" value="KAK7938648.1"/>
    <property type="molecule type" value="Genomic_DNA"/>
</dbReference>
<dbReference type="SUPFAM" id="SSF57845">
    <property type="entry name" value="B-box zinc-binding domain"/>
    <property type="match status" value="1"/>
</dbReference>
<evidence type="ECO:0000256" key="7">
    <source>
        <dbReference type="SAM" id="Coils"/>
    </source>
</evidence>
<dbReference type="InterPro" id="IPR003879">
    <property type="entry name" value="Butyrophylin_SPRY"/>
</dbReference>
<dbReference type="AlphaFoldDB" id="A0AAW0PSE8"/>
<feature type="domain" description="RING-type" evidence="8">
    <location>
        <begin position="151"/>
        <end position="193"/>
    </location>
</feature>
<evidence type="ECO:0000256" key="1">
    <source>
        <dbReference type="ARBA" id="ARBA00022588"/>
    </source>
</evidence>
<dbReference type="PANTHER" id="PTHR25465">
    <property type="entry name" value="B-BOX DOMAIN CONTAINING"/>
    <property type="match status" value="1"/>
</dbReference>
<dbReference type="PROSITE" id="PS50119">
    <property type="entry name" value="ZF_BBOX"/>
    <property type="match status" value="1"/>
</dbReference>
<evidence type="ECO:0000256" key="2">
    <source>
        <dbReference type="ARBA" id="ARBA00022723"/>
    </source>
</evidence>
<protein>
    <recommendedName>
        <fullName evidence="13">Tripartite motif-containing protein 16-like</fullName>
    </recommendedName>
</protein>
<dbReference type="Pfam" id="PF13765">
    <property type="entry name" value="PRY"/>
    <property type="match status" value="1"/>
</dbReference>
<dbReference type="Gene3D" id="3.30.70.1820">
    <property type="entry name" value="L1 transposable element, RRM domain"/>
    <property type="match status" value="1"/>
</dbReference>
<sequence length="691" mass="79081">MLQGIAQQLKKLDILDELKADVADLKKSVEFNNAQIREMEKEQGLLNEQVAGLSLVTTSLKNENEKLKAAVLELRCRSMRDNLLIMGIDETTKGETYSAAETLVRTFLREQLGFTEEAAKKIQMERAHRLGQRKEPGEMAHKALDHEALSCPVCLDLLKDPVTIPCGHSYCRKCIQQHWDQEEQQLYSCPECRQSFSPRPVLIKNIMLAGLVAQMKKTRLTPPPAYRCYAGPQDVSCDVCTGRKLKAVQSCLQCVASYCESHLQPHYDAAALQKHHLVAPSHKLQENICFQHDEVKKMFCRSDQQSICYLCSMEQHKGHDTVTSASERAQRQAELPARRALLLQSLQDKETDLKRLQQEAQDISRSAQTAVQRSRDSFREMALLLDKRRSEVEQQIRSQETTQLSRVQELQDRLQQDVTELKRSISELDTLALTPDHNQFLQLYASLSTDTQSTEPARIHTGPRSHFEEVTRAVSAHRDKLQLTLSPDQVLLSPAEPKTRDDFLQYSTQITLDPNTVNTKLFLSDGNRRVTLMKKKQKYPDHPDRFSVYRQVLSRESLTGQCYWEVERSEEWVRIAVSYKDIQRKEVNKSYFGNNDKSWALDCGMDSFTFWFNSVEAQISGPVGSRIGVYLDHSAGVLAFYSVSETNMRLVHRVQTTFTQPLLAGVTFYWNYPGVTVYFPELKSNSFVFNI</sequence>
<dbReference type="Pfam" id="PF15227">
    <property type="entry name" value="zf-C3HC4_4"/>
    <property type="match status" value="1"/>
</dbReference>
<dbReference type="Gene3D" id="3.30.40.10">
    <property type="entry name" value="Zinc/RING finger domain, C3HC4 (zinc finger)"/>
    <property type="match status" value="1"/>
</dbReference>
<dbReference type="InterPro" id="IPR051051">
    <property type="entry name" value="E3_ubiq-ligase_TRIM/RNF"/>
</dbReference>
<dbReference type="GO" id="GO:0045087">
    <property type="term" value="P:innate immune response"/>
    <property type="evidence" value="ECO:0007669"/>
    <property type="project" value="UniProtKB-KW"/>
</dbReference>
<dbReference type="InterPro" id="IPR001841">
    <property type="entry name" value="Znf_RING"/>
</dbReference>
<feature type="domain" description="B30.2/SPRY" evidence="10">
    <location>
        <begin position="490"/>
        <end position="684"/>
    </location>
</feature>
<dbReference type="InterPro" id="IPR017907">
    <property type="entry name" value="Znf_RING_CS"/>
</dbReference>
<dbReference type="Pfam" id="PF00643">
    <property type="entry name" value="zf-B_box"/>
    <property type="match status" value="1"/>
</dbReference>
<name>A0AAW0PSE8_9GOBI</name>
<dbReference type="SMART" id="SM00449">
    <property type="entry name" value="SPRY"/>
    <property type="match status" value="1"/>
</dbReference>
<comment type="caution">
    <text evidence="11">The sequence shown here is derived from an EMBL/GenBank/DDBJ whole genome shotgun (WGS) entry which is preliminary data.</text>
</comment>
<evidence type="ECO:0000259" key="10">
    <source>
        <dbReference type="PROSITE" id="PS50188"/>
    </source>
</evidence>
<dbReference type="Pfam" id="PF00622">
    <property type="entry name" value="SPRY"/>
    <property type="match status" value="1"/>
</dbReference>
<keyword evidence="5" id="KW-0391">Immunity</keyword>
<keyword evidence="7" id="KW-0175">Coiled coil</keyword>
<feature type="domain" description="B box-type" evidence="9">
    <location>
        <begin position="284"/>
        <end position="324"/>
    </location>
</feature>
<evidence type="ECO:0000313" key="12">
    <source>
        <dbReference type="Proteomes" id="UP001460270"/>
    </source>
</evidence>
<dbReference type="Gene3D" id="3.30.160.60">
    <property type="entry name" value="Classic Zinc Finger"/>
    <property type="match status" value="1"/>
</dbReference>
<dbReference type="Gene3D" id="2.60.120.920">
    <property type="match status" value="1"/>
</dbReference>
<dbReference type="PRINTS" id="PR01407">
    <property type="entry name" value="BUTYPHLNCDUF"/>
</dbReference>
<dbReference type="Proteomes" id="UP001460270">
    <property type="component" value="Unassembled WGS sequence"/>
</dbReference>
<proteinExistence type="predicted"/>
<organism evidence="11 12">
    <name type="scientific">Mugilogobius chulae</name>
    <name type="common">yellowstripe goby</name>
    <dbReference type="NCBI Taxonomy" id="88201"/>
    <lineage>
        <taxon>Eukaryota</taxon>
        <taxon>Metazoa</taxon>
        <taxon>Chordata</taxon>
        <taxon>Craniata</taxon>
        <taxon>Vertebrata</taxon>
        <taxon>Euteleostomi</taxon>
        <taxon>Actinopterygii</taxon>
        <taxon>Neopterygii</taxon>
        <taxon>Teleostei</taxon>
        <taxon>Neoteleostei</taxon>
        <taxon>Acanthomorphata</taxon>
        <taxon>Gobiaria</taxon>
        <taxon>Gobiiformes</taxon>
        <taxon>Gobioidei</taxon>
        <taxon>Gobiidae</taxon>
        <taxon>Gobionellinae</taxon>
        <taxon>Mugilogobius</taxon>
    </lineage>
</organism>
<accession>A0AAW0PSE8</accession>
<dbReference type="PANTHER" id="PTHR25465:SF5">
    <property type="entry name" value="E3 UBIQUITIN_ISG15 LIGASE TRIM25-RELATED"/>
    <property type="match status" value="1"/>
</dbReference>
<keyword evidence="1" id="KW-0399">Innate immunity</keyword>
<dbReference type="Gene3D" id="4.10.830.40">
    <property type="match status" value="1"/>
</dbReference>
<dbReference type="SMART" id="SM00184">
    <property type="entry name" value="RING"/>
    <property type="match status" value="1"/>
</dbReference>
<feature type="coiled-coil region" evidence="7">
    <location>
        <begin position="15"/>
        <end position="77"/>
    </location>
</feature>
<keyword evidence="3 6" id="KW-0863">Zinc-finger</keyword>
<evidence type="ECO:0000256" key="5">
    <source>
        <dbReference type="ARBA" id="ARBA00022859"/>
    </source>
</evidence>
<evidence type="ECO:0000313" key="11">
    <source>
        <dbReference type="EMBL" id="KAK7938648.1"/>
    </source>
</evidence>
<keyword evidence="4" id="KW-0862">Zinc</keyword>
<dbReference type="InterPro" id="IPR043136">
    <property type="entry name" value="B30.2/SPRY_sf"/>
</dbReference>
<dbReference type="InterPro" id="IPR058030">
    <property type="entry name" value="TRIM8/14/16/25/29/45/65_CC"/>
</dbReference>
<dbReference type="Pfam" id="PF25600">
    <property type="entry name" value="TRIM_CC"/>
    <property type="match status" value="1"/>
</dbReference>
<dbReference type="CDD" id="cd19802">
    <property type="entry name" value="Bbox1_TRIM8-like"/>
    <property type="match status" value="1"/>
</dbReference>
<dbReference type="InterPro" id="IPR001870">
    <property type="entry name" value="B30.2/SPRY"/>
</dbReference>
<dbReference type="InterPro" id="IPR000315">
    <property type="entry name" value="Znf_B-box"/>
</dbReference>
<dbReference type="GO" id="GO:0005737">
    <property type="term" value="C:cytoplasm"/>
    <property type="evidence" value="ECO:0007669"/>
    <property type="project" value="UniProtKB-ARBA"/>
</dbReference>
<dbReference type="PROSITE" id="PS50089">
    <property type="entry name" value="ZF_RING_2"/>
    <property type="match status" value="1"/>
</dbReference>
<dbReference type="SMART" id="SM00336">
    <property type="entry name" value="BBOX"/>
    <property type="match status" value="1"/>
</dbReference>
<dbReference type="CDD" id="cd19769">
    <property type="entry name" value="Bbox2_TRIM16-like"/>
    <property type="match status" value="1"/>
</dbReference>
<feature type="coiled-coil region" evidence="7">
    <location>
        <begin position="404"/>
        <end position="431"/>
    </location>
</feature>
<evidence type="ECO:0000259" key="9">
    <source>
        <dbReference type="PROSITE" id="PS50119"/>
    </source>
</evidence>
<dbReference type="SUPFAM" id="SSF49899">
    <property type="entry name" value="Concanavalin A-like lectins/glucanases"/>
    <property type="match status" value="1"/>
</dbReference>
<dbReference type="InterPro" id="IPR013320">
    <property type="entry name" value="ConA-like_dom_sf"/>
</dbReference>
<feature type="coiled-coil region" evidence="7">
    <location>
        <begin position="339"/>
        <end position="373"/>
    </location>
</feature>
<gene>
    <name evidence="11" type="ORF">WMY93_001974</name>
</gene>
<dbReference type="PROSITE" id="PS50188">
    <property type="entry name" value="B302_SPRY"/>
    <property type="match status" value="1"/>
</dbReference>
<dbReference type="InterPro" id="IPR003877">
    <property type="entry name" value="SPRY_dom"/>
</dbReference>
<evidence type="ECO:0000256" key="6">
    <source>
        <dbReference type="PROSITE-ProRule" id="PRU00024"/>
    </source>
</evidence>
<dbReference type="SMART" id="SM00589">
    <property type="entry name" value="PRY"/>
    <property type="match status" value="1"/>
</dbReference>
<dbReference type="PROSITE" id="PS00518">
    <property type="entry name" value="ZF_RING_1"/>
    <property type="match status" value="1"/>
</dbReference>
<evidence type="ECO:0000259" key="8">
    <source>
        <dbReference type="PROSITE" id="PS50089"/>
    </source>
</evidence>